<evidence type="ECO:0000313" key="2">
    <source>
        <dbReference type="EMBL" id="KIM60807.1"/>
    </source>
</evidence>
<name>A0A0C3A7H4_9AGAM</name>
<dbReference type="InParanoid" id="A0A0C3A7H4"/>
<keyword evidence="3" id="KW-1185">Reference proteome</keyword>
<feature type="compositionally biased region" description="Polar residues" evidence="1">
    <location>
        <begin position="20"/>
        <end position="38"/>
    </location>
</feature>
<dbReference type="Proteomes" id="UP000053989">
    <property type="component" value="Unassembled WGS sequence"/>
</dbReference>
<proteinExistence type="predicted"/>
<accession>A0A0C3A7H4</accession>
<protein>
    <submittedName>
        <fullName evidence="2">Uncharacterized protein</fullName>
    </submittedName>
</protein>
<gene>
    <name evidence="2" type="ORF">SCLCIDRAFT_1216519</name>
</gene>
<dbReference type="HOGENOM" id="CLU_2086217_0_0_1"/>
<reference evidence="3" key="2">
    <citation type="submission" date="2015-01" db="EMBL/GenBank/DDBJ databases">
        <title>Evolutionary Origins and Diversification of the Mycorrhizal Mutualists.</title>
        <authorList>
            <consortium name="DOE Joint Genome Institute"/>
            <consortium name="Mycorrhizal Genomics Consortium"/>
            <person name="Kohler A."/>
            <person name="Kuo A."/>
            <person name="Nagy L.G."/>
            <person name="Floudas D."/>
            <person name="Copeland A."/>
            <person name="Barry K.W."/>
            <person name="Cichocki N."/>
            <person name="Veneault-Fourrey C."/>
            <person name="LaButti K."/>
            <person name="Lindquist E.A."/>
            <person name="Lipzen A."/>
            <person name="Lundell T."/>
            <person name="Morin E."/>
            <person name="Murat C."/>
            <person name="Riley R."/>
            <person name="Ohm R."/>
            <person name="Sun H."/>
            <person name="Tunlid A."/>
            <person name="Henrissat B."/>
            <person name="Grigoriev I.V."/>
            <person name="Hibbett D.S."/>
            <person name="Martin F."/>
        </authorList>
    </citation>
    <scope>NUCLEOTIDE SEQUENCE [LARGE SCALE GENOMIC DNA]</scope>
    <source>
        <strain evidence="3">Foug A</strain>
    </source>
</reference>
<organism evidence="2 3">
    <name type="scientific">Scleroderma citrinum Foug A</name>
    <dbReference type="NCBI Taxonomy" id="1036808"/>
    <lineage>
        <taxon>Eukaryota</taxon>
        <taxon>Fungi</taxon>
        <taxon>Dikarya</taxon>
        <taxon>Basidiomycota</taxon>
        <taxon>Agaricomycotina</taxon>
        <taxon>Agaricomycetes</taxon>
        <taxon>Agaricomycetidae</taxon>
        <taxon>Boletales</taxon>
        <taxon>Sclerodermatineae</taxon>
        <taxon>Sclerodermataceae</taxon>
        <taxon>Scleroderma</taxon>
    </lineage>
</organism>
<reference evidence="2 3" key="1">
    <citation type="submission" date="2014-04" db="EMBL/GenBank/DDBJ databases">
        <authorList>
            <consortium name="DOE Joint Genome Institute"/>
            <person name="Kuo A."/>
            <person name="Kohler A."/>
            <person name="Nagy L.G."/>
            <person name="Floudas D."/>
            <person name="Copeland A."/>
            <person name="Barry K.W."/>
            <person name="Cichocki N."/>
            <person name="Veneault-Fourrey C."/>
            <person name="LaButti K."/>
            <person name="Lindquist E.A."/>
            <person name="Lipzen A."/>
            <person name="Lundell T."/>
            <person name="Morin E."/>
            <person name="Murat C."/>
            <person name="Sun H."/>
            <person name="Tunlid A."/>
            <person name="Henrissat B."/>
            <person name="Grigoriev I.V."/>
            <person name="Hibbett D.S."/>
            <person name="Martin F."/>
            <person name="Nordberg H.P."/>
            <person name="Cantor M.N."/>
            <person name="Hua S.X."/>
        </authorList>
    </citation>
    <scope>NUCLEOTIDE SEQUENCE [LARGE SCALE GENOMIC DNA]</scope>
    <source>
        <strain evidence="2 3">Foug A</strain>
    </source>
</reference>
<dbReference type="EMBL" id="KN822058">
    <property type="protein sequence ID" value="KIM60807.1"/>
    <property type="molecule type" value="Genomic_DNA"/>
</dbReference>
<dbReference type="AlphaFoldDB" id="A0A0C3A7H4"/>
<sequence>MAYVQNGEYSSFGPEKTEQTNDLPQSWSQSGLSMFQGPQSALPTMMGTEIKGMPPVHPHGLQLKDDMYFVGGNGSCAMVWGSVIVSGQVNRQCACQATALIPTINLRVGGPVREPRR</sequence>
<feature type="region of interest" description="Disordered" evidence="1">
    <location>
        <begin position="1"/>
        <end position="38"/>
    </location>
</feature>
<evidence type="ECO:0000256" key="1">
    <source>
        <dbReference type="SAM" id="MobiDB-lite"/>
    </source>
</evidence>
<evidence type="ECO:0000313" key="3">
    <source>
        <dbReference type="Proteomes" id="UP000053989"/>
    </source>
</evidence>